<evidence type="ECO:0000313" key="1">
    <source>
        <dbReference type="EMBL" id="CAG6640795.1"/>
    </source>
</evidence>
<dbReference type="EMBL" id="HBUF01113992">
    <property type="protein sequence ID" value="CAG6640797.1"/>
    <property type="molecule type" value="Transcribed_RNA"/>
</dbReference>
<name>A0A8D8QYE4_9HEMI</name>
<proteinExistence type="predicted"/>
<protein>
    <submittedName>
        <fullName evidence="1">Uncharacterized protein</fullName>
    </submittedName>
</protein>
<accession>A0A8D8QYE4</accession>
<reference evidence="1" key="1">
    <citation type="submission" date="2021-05" db="EMBL/GenBank/DDBJ databases">
        <authorList>
            <person name="Alioto T."/>
            <person name="Alioto T."/>
            <person name="Gomez Garrido J."/>
        </authorList>
    </citation>
    <scope>NUCLEOTIDE SEQUENCE</scope>
</reference>
<sequence>MADILLRRFRAGKCVKLKKCNLKLAFQIIYFFENRTIFGGVMSSSKITFSAIIYSMRFFGWSCRFRDIIAKKNVKNNMGLNSTYLVLFPRKLLFLILNGVKRVAFVE</sequence>
<dbReference type="EMBL" id="HBUF01113991">
    <property type="protein sequence ID" value="CAG6640796.1"/>
    <property type="molecule type" value="Transcribed_RNA"/>
</dbReference>
<dbReference type="AlphaFoldDB" id="A0A8D8QYE4"/>
<organism evidence="1">
    <name type="scientific">Cacopsylla melanoneura</name>
    <dbReference type="NCBI Taxonomy" id="428564"/>
    <lineage>
        <taxon>Eukaryota</taxon>
        <taxon>Metazoa</taxon>
        <taxon>Ecdysozoa</taxon>
        <taxon>Arthropoda</taxon>
        <taxon>Hexapoda</taxon>
        <taxon>Insecta</taxon>
        <taxon>Pterygota</taxon>
        <taxon>Neoptera</taxon>
        <taxon>Paraneoptera</taxon>
        <taxon>Hemiptera</taxon>
        <taxon>Sternorrhyncha</taxon>
        <taxon>Psylloidea</taxon>
        <taxon>Psyllidae</taxon>
        <taxon>Psyllinae</taxon>
        <taxon>Cacopsylla</taxon>
    </lineage>
</organism>
<dbReference type="EMBL" id="HBUF01113990">
    <property type="protein sequence ID" value="CAG6640795.1"/>
    <property type="molecule type" value="Transcribed_RNA"/>
</dbReference>